<evidence type="ECO:0000256" key="5">
    <source>
        <dbReference type="PIRSR" id="PIRSR620019-1"/>
    </source>
</evidence>
<dbReference type="Gene3D" id="3.40.50.20">
    <property type="match status" value="1"/>
</dbReference>
<feature type="active site" description="Proton acceptor" evidence="5">
    <location>
        <position position="135"/>
    </location>
</feature>
<accession>A0A4R3KLA9</accession>
<protein>
    <submittedName>
        <fullName evidence="8">Sugar O-acyltransferase (Sialic acid O-acetyltransferase NeuD family)</fullName>
    </submittedName>
</protein>
<name>A0A4R3KLA9_9SPHI</name>
<keyword evidence="2 8" id="KW-0808">Transferase</keyword>
<dbReference type="InterPro" id="IPR011004">
    <property type="entry name" value="Trimer_LpxA-like_sf"/>
</dbReference>
<dbReference type="InterPro" id="IPR050179">
    <property type="entry name" value="Trans_hexapeptide_repeat"/>
</dbReference>
<evidence type="ECO:0000256" key="4">
    <source>
        <dbReference type="ARBA" id="ARBA00023315"/>
    </source>
</evidence>
<dbReference type="NCBIfam" id="TIGR03570">
    <property type="entry name" value="NeuD_NnaD"/>
    <property type="match status" value="1"/>
</dbReference>
<dbReference type="AlphaFoldDB" id="A0A4R3KLA9"/>
<evidence type="ECO:0000313" key="9">
    <source>
        <dbReference type="Proteomes" id="UP000295807"/>
    </source>
</evidence>
<dbReference type="Pfam" id="PF00132">
    <property type="entry name" value="Hexapep"/>
    <property type="match status" value="1"/>
</dbReference>
<feature type="site" description="Increases basicity of active site His" evidence="5">
    <location>
        <position position="136"/>
    </location>
</feature>
<proteinExistence type="inferred from homology"/>
<dbReference type="Pfam" id="PF17836">
    <property type="entry name" value="PglD_N"/>
    <property type="match status" value="1"/>
</dbReference>
<dbReference type="PANTHER" id="PTHR43300:SF7">
    <property type="entry name" value="UDP-N-ACETYLBACILLOSAMINE N-ACETYLTRANSFERASE"/>
    <property type="match status" value="1"/>
</dbReference>
<dbReference type="Proteomes" id="UP000295807">
    <property type="component" value="Unassembled WGS sequence"/>
</dbReference>
<dbReference type="PANTHER" id="PTHR43300">
    <property type="entry name" value="ACETYLTRANSFERASE"/>
    <property type="match status" value="1"/>
</dbReference>
<keyword evidence="9" id="KW-1185">Reference proteome</keyword>
<feature type="domain" description="PglD N-terminal" evidence="7">
    <location>
        <begin position="4"/>
        <end position="78"/>
    </location>
</feature>
<reference evidence="8 9" key="1">
    <citation type="submission" date="2019-03" db="EMBL/GenBank/DDBJ databases">
        <title>Genomic Encyclopedia of Type Strains, Phase IV (KMG-IV): sequencing the most valuable type-strain genomes for metagenomic binning, comparative biology and taxonomic classification.</title>
        <authorList>
            <person name="Goeker M."/>
        </authorList>
    </citation>
    <scope>NUCLEOTIDE SEQUENCE [LARGE SCALE GENOMIC DNA]</scope>
    <source>
        <strain evidence="8 9">DSM 21100</strain>
    </source>
</reference>
<dbReference type="InterPro" id="IPR001451">
    <property type="entry name" value="Hexapep"/>
</dbReference>
<dbReference type="GO" id="GO:0016746">
    <property type="term" value="F:acyltransferase activity"/>
    <property type="evidence" value="ECO:0007669"/>
    <property type="project" value="UniProtKB-KW"/>
</dbReference>
<gene>
    <name evidence="8" type="ORF">EDD80_11716</name>
</gene>
<keyword evidence="3" id="KW-0677">Repeat</keyword>
<dbReference type="RefSeq" id="WP_225975231.1">
    <property type="nucleotide sequence ID" value="NZ_CP042432.1"/>
</dbReference>
<feature type="binding site" evidence="6">
    <location>
        <position position="144"/>
    </location>
    <ligand>
        <name>acetyl-CoA</name>
        <dbReference type="ChEBI" id="CHEBI:57288"/>
    </ligand>
</feature>
<dbReference type="InterPro" id="IPR018357">
    <property type="entry name" value="Hexapep_transf_CS"/>
</dbReference>
<feature type="binding site" evidence="6">
    <location>
        <position position="68"/>
    </location>
    <ligand>
        <name>substrate</name>
    </ligand>
</feature>
<dbReference type="PROSITE" id="PS00101">
    <property type="entry name" value="HEXAPEP_TRANSFERASES"/>
    <property type="match status" value="1"/>
</dbReference>
<comment type="caution">
    <text evidence="8">The sequence shown here is derived from an EMBL/GenBank/DDBJ whole genome shotgun (WGS) entry which is preliminary data.</text>
</comment>
<sequence>MPDNIAIVGYSGHSYVVAEAAIESHMDLKYYSEKAKVTHNPFQLEYIGFEEDPNFPWDLDFQFVLGIGDNLIRNKVASLLVSRRKKILNVIAQHSSCSASMQLGEGNFIARQVAVNSFVEIGNYCILNTGCVIEHECKIGDTVHIAPGAVLAGNVEVGDFSFIGANSVVKQGVRIGANVIIGAGSVIIDDVLDGQKVVGNPGRKI</sequence>
<dbReference type="InterPro" id="IPR020019">
    <property type="entry name" value="AcTrfase_PglD-like"/>
</dbReference>
<evidence type="ECO:0000313" key="8">
    <source>
        <dbReference type="EMBL" id="TCS84838.1"/>
    </source>
</evidence>
<dbReference type="CDD" id="cd03360">
    <property type="entry name" value="LbH_AT_putative"/>
    <property type="match status" value="1"/>
</dbReference>
<organism evidence="8 9">
    <name type="scientific">Anseongella ginsenosidimutans</name>
    <dbReference type="NCBI Taxonomy" id="496056"/>
    <lineage>
        <taxon>Bacteria</taxon>
        <taxon>Pseudomonadati</taxon>
        <taxon>Bacteroidota</taxon>
        <taxon>Sphingobacteriia</taxon>
        <taxon>Sphingobacteriales</taxon>
        <taxon>Sphingobacteriaceae</taxon>
        <taxon>Anseongella</taxon>
    </lineage>
</organism>
<feature type="binding site" evidence="6">
    <location>
        <begin position="11"/>
        <end position="13"/>
    </location>
    <ligand>
        <name>substrate</name>
    </ligand>
</feature>
<comment type="similarity">
    <text evidence="1">Belongs to the transferase hexapeptide repeat family.</text>
</comment>
<evidence type="ECO:0000259" key="7">
    <source>
        <dbReference type="Pfam" id="PF17836"/>
    </source>
</evidence>
<evidence type="ECO:0000256" key="1">
    <source>
        <dbReference type="ARBA" id="ARBA00007274"/>
    </source>
</evidence>
<keyword evidence="4 8" id="KW-0012">Acyltransferase</keyword>
<evidence type="ECO:0000256" key="6">
    <source>
        <dbReference type="PIRSR" id="PIRSR620019-2"/>
    </source>
</evidence>
<evidence type="ECO:0000256" key="2">
    <source>
        <dbReference type="ARBA" id="ARBA00022679"/>
    </source>
</evidence>
<dbReference type="Gene3D" id="2.160.10.10">
    <property type="entry name" value="Hexapeptide repeat proteins"/>
    <property type="match status" value="1"/>
</dbReference>
<evidence type="ECO:0000256" key="3">
    <source>
        <dbReference type="ARBA" id="ARBA00022737"/>
    </source>
</evidence>
<dbReference type="InterPro" id="IPR041561">
    <property type="entry name" value="PglD_N"/>
</dbReference>
<dbReference type="SUPFAM" id="SSF51161">
    <property type="entry name" value="Trimeric LpxA-like enzymes"/>
    <property type="match status" value="1"/>
</dbReference>
<dbReference type="EMBL" id="SMAD01000017">
    <property type="protein sequence ID" value="TCS84838.1"/>
    <property type="molecule type" value="Genomic_DNA"/>
</dbReference>